<organism evidence="16 17">
    <name type="scientific">Paenibacillus septentrionalis</name>
    <dbReference type="NCBI Taxonomy" id="429342"/>
    <lineage>
        <taxon>Bacteria</taxon>
        <taxon>Bacillati</taxon>
        <taxon>Bacillota</taxon>
        <taxon>Bacilli</taxon>
        <taxon>Bacillales</taxon>
        <taxon>Paenibacillaceae</taxon>
        <taxon>Paenibacillus</taxon>
    </lineage>
</organism>
<dbReference type="InterPro" id="IPR036116">
    <property type="entry name" value="FN3_sf"/>
</dbReference>
<keyword evidence="5 13" id="KW-0732">Signal</keyword>
<dbReference type="PANTHER" id="PTHR31490:SF90">
    <property type="entry name" value="ENDO-1,4-BETA-XYLANASE A"/>
    <property type="match status" value="1"/>
</dbReference>
<dbReference type="Gene3D" id="2.60.40.1190">
    <property type="match status" value="1"/>
</dbReference>
<evidence type="ECO:0000256" key="2">
    <source>
        <dbReference type="ARBA" id="ARBA00004851"/>
    </source>
</evidence>
<name>A0ABW1V376_9BACL</name>
<dbReference type="SUPFAM" id="SSF49785">
    <property type="entry name" value="Galactose-binding domain-like"/>
    <property type="match status" value="2"/>
</dbReference>
<dbReference type="Gene3D" id="2.60.120.260">
    <property type="entry name" value="Galactose-binding domain-like"/>
    <property type="match status" value="2"/>
</dbReference>
<dbReference type="InterPro" id="IPR013783">
    <property type="entry name" value="Ig-like_fold"/>
</dbReference>
<keyword evidence="10 12" id="KW-0624">Polysaccharide degradation</keyword>
<dbReference type="Gene3D" id="2.60.40.10">
    <property type="entry name" value="Immunoglobulins"/>
    <property type="match status" value="1"/>
</dbReference>
<dbReference type="InterPro" id="IPR017853">
    <property type="entry name" value="GH"/>
</dbReference>
<evidence type="ECO:0000256" key="7">
    <source>
        <dbReference type="ARBA" id="ARBA00022801"/>
    </source>
</evidence>
<evidence type="ECO:0000256" key="1">
    <source>
        <dbReference type="ARBA" id="ARBA00000681"/>
    </source>
</evidence>
<gene>
    <name evidence="16" type="ORF">ACFP56_11440</name>
</gene>
<accession>A0ABW1V376</accession>
<feature type="signal peptide" evidence="13">
    <location>
        <begin position="1"/>
        <end position="32"/>
    </location>
</feature>
<dbReference type="InterPro" id="IPR010502">
    <property type="entry name" value="Carb-bd_dom_fam9"/>
</dbReference>
<dbReference type="Proteomes" id="UP001596233">
    <property type="component" value="Unassembled WGS sequence"/>
</dbReference>
<dbReference type="PRINTS" id="PR00134">
    <property type="entry name" value="GLHYDRLASE10"/>
</dbReference>
<dbReference type="InterPro" id="IPR008979">
    <property type="entry name" value="Galactose-bd-like_sf"/>
</dbReference>
<evidence type="ECO:0000259" key="15">
    <source>
        <dbReference type="PROSITE" id="PS51760"/>
    </source>
</evidence>
<dbReference type="InterPro" id="IPR044846">
    <property type="entry name" value="GH10"/>
</dbReference>
<dbReference type="SMART" id="SM00633">
    <property type="entry name" value="Glyco_10"/>
    <property type="match status" value="1"/>
</dbReference>
<feature type="domain" description="GH10" evidence="15">
    <location>
        <begin position="359"/>
        <end position="707"/>
    </location>
</feature>
<dbReference type="SMART" id="SM00060">
    <property type="entry name" value="FN3"/>
    <property type="match status" value="1"/>
</dbReference>
<dbReference type="InterPro" id="IPR001000">
    <property type="entry name" value="GH10_dom"/>
</dbReference>
<reference evidence="17" key="1">
    <citation type="journal article" date="2019" name="Int. J. Syst. Evol. Microbiol.">
        <title>The Global Catalogue of Microorganisms (GCM) 10K type strain sequencing project: providing services to taxonomists for standard genome sequencing and annotation.</title>
        <authorList>
            <consortium name="The Broad Institute Genomics Platform"/>
            <consortium name="The Broad Institute Genome Sequencing Center for Infectious Disease"/>
            <person name="Wu L."/>
            <person name="Ma J."/>
        </authorList>
    </citation>
    <scope>NUCLEOTIDE SEQUENCE [LARGE SCALE GENOMIC DNA]</scope>
    <source>
        <strain evidence="17">PCU 280</strain>
    </source>
</reference>
<dbReference type="PROSITE" id="PS51760">
    <property type="entry name" value="GH10_2"/>
    <property type="match status" value="1"/>
</dbReference>
<comment type="catalytic activity">
    <reaction evidence="1 12">
        <text>Endohydrolysis of (1-&gt;4)-beta-D-xylosidic linkages in xylans.</text>
        <dbReference type="EC" id="3.2.1.8"/>
    </reaction>
</comment>
<dbReference type="InterPro" id="IPR003961">
    <property type="entry name" value="FN3_dom"/>
</dbReference>
<comment type="pathway">
    <text evidence="2">Glycan degradation; xylan degradation.</text>
</comment>
<dbReference type="EC" id="3.2.1.8" evidence="12"/>
<protein>
    <recommendedName>
        <fullName evidence="12">Beta-xylanase</fullName>
        <ecNumber evidence="12">3.2.1.8</ecNumber>
    </recommendedName>
</protein>
<dbReference type="PROSITE" id="PS50853">
    <property type="entry name" value="FN3"/>
    <property type="match status" value="1"/>
</dbReference>
<dbReference type="Pfam" id="PF02018">
    <property type="entry name" value="CBM_4_9"/>
    <property type="match status" value="2"/>
</dbReference>
<comment type="similarity">
    <text evidence="3 12">Belongs to the glycosyl hydrolase 10 (cellulase F) family.</text>
</comment>
<dbReference type="InterPro" id="IPR031158">
    <property type="entry name" value="GH10_AS"/>
</dbReference>
<dbReference type="RefSeq" id="WP_379234488.1">
    <property type="nucleotide sequence ID" value="NZ_JBHSTE010000003.1"/>
</dbReference>
<dbReference type="Pfam" id="PF06452">
    <property type="entry name" value="CBM9_1"/>
    <property type="match status" value="1"/>
</dbReference>
<evidence type="ECO:0000256" key="10">
    <source>
        <dbReference type="ARBA" id="ARBA00023326"/>
    </source>
</evidence>
<evidence type="ECO:0000256" key="5">
    <source>
        <dbReference type="ARBA" id="ARBA00022729"/>
    </source>
</evidence>
<dbReference type="EMBL" id="JBHSTE010000003">
    <property type="protein sequence ID" value="MFC6333239.1"/>
    <property type="molecule type" value="Genomic_DNA"/>
</dbReference>
<evidence type="ECO:0000256" key="4">
    <source>
        <dbReference type="ARBA" id="ARBA00022651"/>
    </source>
</evidence>
<keyword evidence="17" id="KW-1185">Reference proteome</keyword>
<dbReference type="CDD" id="cd00005">
    <property type="entry name" value="CBM9_like_1"/>
    <property type="match status" value="1"/>
</dbReference>
<keyword evidence="6" id="KW-0677">Repeat</keyword>
<keyword evidence="4" id="KW-0858">Xylan degradation</keyword>
<feature type="chain" id="PRO_5047265253" description="Beta-xylanase" evidence="13">
    <location>
        <begin position="33"/>
        <end position="1163"/>
    </location>
</feature>
<dbReference type="PANTHER" id="PTHR31490">
    <property type="entry name" value="GLYCOSYL HYDROLASE"/>
    <property type="match status" value="1"/>
</dbReference>
<keyword evidence="7 12" id="KW-0378">Hydrolase</keyword>
<keyword evidence="9 12" id="KW-0326">Glycosidase</keyword>
<dbReference type="SUPFAM" id="SSF51445">
    <property type="entry name" value="(Trans)glycosidases"/>
    <property type="match status" value="1"/>
</dbReference>
<dbReference type="SUPFAM" id="SSF49265">
    <property type="entry name" value="Fibronectin type III"/>
    <property type="match status" value="1"/>
</dbReference>
<evidence type="ECO:0000256" key="13">
    <source>
        <dbReference type="SAM" id="SignalP"/>
    </source>
</evidence>
<dbReference type="Pfam" id="PF00331">
    <property type="entry name" value="Glyco_hydro_10"/>
    <property type="match status" value="1"/>
</dbReference>
<feature type="domain" description="Fibronectin type-III" evidence="14">
    <location>
        <begin position="1074"/>
        <end position="1163"/>
    </location>
</feature>
<evidence type="ECO:0000259" key="14">
    <source>
        <dbReference type="PROSITE" id="PS50853"/>
    </source>
</evidence>
<dbReference type="Gene3D" id="3.20.20.80">
    <property type="entry name" value="Glycosidases"/>
    <property type="match status" value="1"/>
</dbReference>
<evidence type="ECO:0000256" key="3">
    <source>
        <dbReference type="ARBA" id="ARBA00007495"/>
    </source>
</evidence>
<sequence length="1163" mass="128562">MMWKKGKSLFAILLAAVLFIPQGLGMAGQVEAASNVVLYQSFENDQTGGWGPLAWGGSGQVAVTSEMASEGSKSLKLTNRESRSSSLSKDLTDIMQAGRIYDISFNVRLGEGTDTLHLTSRLTSSSGDSFHWIIGDKNVTSTAWTTYELNGYEVPSGTTGFFVYLESATSSTSTADVYLDEFKIVDVTPNGAPEEPEELDQSGITENFEGGQGSWVRRFGSGGIEVTNADNHTPGGSHSLLTTASGQYDGPLLNVMGKMHKNHKYDLSVWVKMAPGQDPTNLRMTVQSGESTYSLITNNVRVTDSQWVRLSGPFSLTITPDILNVYVETSDNDGGPRSFYIDDFSLTHAGAIEAPPPIQYELESLKDLYADYFEIGAAVEPNRLTGRVSELLNKHFNSIVAENSMKPGSISPREDAYNITNANIIAQHAVDQDMTLRFHTLLWHSQGSDWMLQDANGNWLDATPENKALVETRLKNYITRVVTQYKGIATYYDVVNEVIDEGRPDGMRDSYWYRITGTDFIKWAFEAAHAADPDAKLYINDYNTHSPRKRDFLFDLATSLRDEGVPIHGVGHQTHINISGPSIQQISESIQKFAEAGFDNQITELDVSIYTTSGTSYDPIPEEILLQQGYRFKELFKELVRLDEMGKHADPSTPAYNPEGWISNVTLWGIADDGTWLHNRGGTRQDAPLPFDKQYQAKYAYWGMVEAVKNLIPPVLPIVVKEGNTAQGTPVSDPIAWDTVPTLSTERSGSLHAQFKTLWDPNHLYVQVKVNDVTNRPGDQVELFVLDQNEIKQVIIPRTDDSVIEVSGGYIAEAVIPLSSTMQLGEKIRFDIRVTDTLIDDSSEHGGNGAMVSWSDPSNMQHAYSNGYGVLTLIEGSKVATALYGTPQIDGELDAVWDKAVEHDTNVWVEGSNGSTAKFRTLWDEEHLYVYAVVTDSLLSDQSENVWEQDSIEIFVDQNNGKTVAYQSDDGQYRINFKNLQSYGGYASQEKIQSAVKLIEGGYIVEAAIKLDAITPQNGTLIGFDVQVNNDANGDGRRDSIAIWNDPTGLSYQNTSRFGVLKLIKLPEAPEYPQPTDIEARALNHQAVQLKWSKVDNAIGYHVYQSTSANGPFVQLTNKPSKAATYVNNKLQSNTTYYYYVTAVYADGESDPGVTVSARTTRK</sequence>
<evidence type="ECO:0000256" key="11">
    <source>
        <dbReference type="PROSITE-ProRule" id="PRU10061"/>
    </source>
</evidence>
<proteinExistence type="inferred from homology"/>
<evidence type="ECO:0000256" key="6">
    <source>
        <dbReference type="ARBA" id="ARBA00022737"/>
    </source>
</evidence>
<evidence type="ECO:0000313" key="16">
    <source>
        <dbReference type="EMBL" id="MFC6333239.1"/>
    </source>
</evidence>
<comment type="caution">
    <text evidence="16">The sequence shown here is derived from an EMBL/GenBank/DDBJ whole genome shotgun (WGS) entry which is preliminary data.</text>
</comment>
<keyword evidence="8 12" id="KW-0119">Carbohydrate metabolism</keyword>
<feature type="active site" description="Nucleophile" evidence="11">
    <location>
        <position position="604"/>
    </location>
</feature>
<dbReference type="PROSITE" id="PS00591">
    <property type="entry name" value="GH10_1"/>
    <property type="match status" value="1"/>
</dbReference>
<evidence type="ECO:0000256" key="8">
    <source>
        <dbReference type="ARBA" id="ARBA00023277"/>
    </source>
</evidence>
<evidence type="ECO:0000256" key="9">
    <source>
        <dbReference type="ARBA" id="ARBA00023295"/>
    </source>
</evidence>
<evidence type="ECO:0000256" key="12">
    <source>
        <dbReference type="RuleBase" id="RU361174"/>
    </source>
</evidence>
<evidence type="ECO:0000313" key="17">
    <source>
        <dbReference type="Proteomes" id="UP001596233"/>
    </source>
</evidence>
<dbReference type="InterPro" id="IPR003305">
    <property type="entry name" value="CenC_carb-bd"/>
</dbReference>
<dbReference type="SUPFAM" id="SSF49344">
    <property type="entry name" value="CBD9-like"/>
    <property type="match status" value="2"/>
</dbReference>